<evidence type="ECO:0000313" key="2">
    <source>
        <dbReference type="EMBL" id="GAA4170811.1"/>
    </source>
</evidence>
<protein>
    <recommendedName>
        <fullName evidence="4">DUF2746 domain-containing protein</fullName>
    </recommendedName>
</protein>
<dbReference type="EMBL" id="BAABBW010000001">
    <property type="protein sequence ID" value="GAA4170811.1"/>
    <property type="molecule type" value="Genomic_DNA"/>
</dbReference>
<keyword evidence="1" id="KW-1133">Transmembrane helix</keyword>
<dbReference type="RefSeq" id="WP_344752108.1">
    <property type="nucleotide sequence ID" value="NZ_BAABBW010000001.1"/>
</dbReference>
<evidence type="ECO:0000256" key="1">
    <source>
        <dbReference type="SAM" id="Phobius"/>
    </source>
</evidence>
<keyword evidence="3" id="KW-1185">Reference proteome</keyword>
<dbReference type="Proteomes" id="UP001501079">
    <property type="component" value="Unassembled WGS sequence"/>
</dbReference>
<organism evidence="2 3">
    <name type="scientific">Gryllotalpicola koreensis</name>
    <dbReference type="NCBI Taxonomy" id="993086"/>
    <lineage>
        <taxon>Bacteria</taxon>
        <taxon>Bacillati</taxon>
        <taxon>Actinomycetota</taxon>
        <taxon>Actinomycetes</taxon>
        <taxon>Micrococcales</taxon>
        <taxon>Microbacteriaceae</taxon>
        <taxon>Gryllotalpicola</taxon>
    </lineage>
</organism>
<proteinExistence type="predicted"/>
<keyword evidence="1" id="KW-0472">Membrane</keyword>
<gene>
    <name evidence="2" type="ORF">GCM10022287_09310</name>
</gene>
<evidence type="ECO:0008006" key="4">
    <source>
        <dbReference type="Google" id="ProtNLM"/>
    </source>
</evidence>
<keyword evidence="1" id="KW-0812">Transmembrane</keyword>
<accession>A0ABP7ZUM2</accession>
<reference evidence="3" key="1">
    <citation type="journal article" date="2019" name="Int. J. Syst. Evol. Microbiol.">
        <title>The Global Catalogue of Microorganisms (GCM) 10K type strain sequencing project: providing services to taxonomists for standard genome sequencing and annotation.</title>
        <authorList>
            <consortium name="The Broad Institute Genomics Platform"/>
            <consortium name="The Broad Institute Genome Sequencing Center for Infectious Disease"/>
            <person name="Wu L."/>
            <person name="Ma J."/>
        </authorList>
    </citation>
    <scope>NUCLEOTIDE SEQUENCE [LARGE SCALE GENOMIC DNA]</scope>
    <source>
        <strain evidence="3">JCM 17591</strain>
    </source>
</reference>
<feature type="transmembrane region" description="Helical" evidence="1">
    <location>
        <begin position="6"/>
        <end position="26"/>
    </location>
</feature>
<sequence>MSDQVDIAIIGALSNIVLGVLGVLGYKRLRRRTDEVGFEITNDHERPLRADMDDKHTELVRELRETRRDVGGMRQDVRQLRVDLSQLTSRVNDIDDTQRKERK</sequence>
<name>A0ABP7ZUM2_9MICO</name>
<evidence type="ECO:0000313" key="3">
    <source>
        <dbReference type="Proteomes" id="UP001501079"/>
    </source>
</evidence>
<comment type="caution">
    <text evidence="2">The sequence shown here is derived from an EMBL/GenBank/DDBJ whole genome shotgun (WGS) entry which is preliminary data.</text>
</comment>